<keyword evidence="4" id="KW-1185">Reference proteome</keyword>
<dbReference type="Proteomes" id="UP000236161">
    <property type="component" value="Unassembled WGS sequence"/>
</dbReference>
<dbReference type="InterPro" id="IPR053063">
    <property type="entry name" value="PWWP_domain_containing_PDP"/>
</dbReference>
<keyword evidence="3" id="KW-0808">Transferase</keyword>
<reference evidence="3 4" key="1">
    <citation type="journal article" date="2017" name="Nature">
        <title>The Apostasia genome and the evolution of orchids.</title>
        <authorList>
            <person name="Zhang G.Q."/>
            <person name="Liu K.W."/>
            <person name="Li Z."/>
            <person name="Lohaus R."/>
            <person name="Hsiao Y.Y."/>
            <person name="Niu S.C."/>
            <person name="Wang J.Y."/>
            <person name="Lin Y.C."/>
            <person name="Xu Q."/>
            <person name="Chen L.J."/>
            <person name="Yoshida K."/>
            <person name="Fujiwara S."/>
            <person name="Wang Z.W."/>
            <person name="Zhang Y.Q."/>
            <person name="Mitsuda N."/>
            <person name="Wang M."/>
            <person name="Liu G.H."/>
            <person name="Pecoraro L."/>
            <person name="Huang H.X."/>
            <person name="Xiao X.J."/>
            <person name="Lin M."/>
            <person name="Wu X.Y."/>
            <person name="Wu W.L."/>
            <person name="Chen Y.Y."/>
            <person name="Chang S.B."/>
            <person name="Sakamoto S."/>
            <person name="Ohme-Takagi M."/>
            <person name="Yagi M."/>
            <person name="Zeng S.J."/>
            <person name="Shen C.Y."/>
            <person name="Yeh C.M."/>
            <person name="Luo Y.B."/>
            <person name="Tsai W.C."/>
            <person name="Van de Peer Y."/>
            <person name="Liu Z.J."/>
        </authorList>
    </citation>
    <scope>NUCLEOTIDE SEQUENCE [LARGE SCALE GENOMIC DNA]</scope>
    <source>
        <strain evidence="4">cv. Shenzhen</strain>
        <tissue evidence="3">Stem</tissue>
    </source>
</reference>
<dbReference type="OrthoDB" id="62853at2759"/>
<keyword evidence="3" id="KW-0418">Kinase</keyword>
<feature type="compositionally biased region" description="Basic and acidic residues" evidence="1">
    <location>
        <begin position="594"/>
        <end position="611"/>
    </location>
</feature>
<dbReference type="SUPFAM" id="SSF63748">
    <property type="entry name" value="Tudor/PWWP/MBT"/>
    <property type="match status" value="1"/>
</dbReference>
<feature type="region of interest" description="Disordered" evidence="1">
    <location>
        <begin position="220"/>
        <end position="245"/>
    </location>
</feature>
<feature type="compositionally biased region" description="Basic and acidic residues" evidence="1">
    <location>
        <begin position="678"/>
        <end position="691"/>
    </location>
</feature>
<dbReference type="AlphaFoldDB" id="A0A2I0A192"/>
<dbReference type="GO" id="GO:0004674">
    <property type="term" value="F:protein serine/threonine kinase activity"/>
    <property type="evidence" value="ECO:0007669"/>
    <property type="project" value="UniProtKB-EC"/>
</dbReference>
<dbReference type="Gene3D" id="2.30.30.140">
    <property type="match status" value="1"/>
</dbReference>
<feature type="compositionally biased region" description="Polar residues" evidence="1">
    <location>
        <begin position="692"/>
        <end position="701"/>
    </location>
</feature>
<evidence type="ECO:0000256" key="1">
    <source>
        <dbReference type="SAM" id="MobiDB-lite"/>
    </source>
</evidence>
<feature type="region of interest" description="Disordered" evidence="1">
    <location>
        <begin position="434"/>
        <end position="471"/>
    </location>
</feature>
<feature type="region of interest" description="Disordered" evidence="1">
    <location>
        <begin position="943"/>
        <end position="963"/>
    </location>
</feature>
<feature type="compositionally biased region" description="Basic residues" evidence="1">
    <location>
        <begin position="552"/>
        <end position="561"/>
    </location>
</feature>
<feature type="compositionally biased region" description="Basic and acidic residues" evidence="1">
    <location>
        <begin position="562"/>
        <end position="582"/>
    </location>
</feature>
<feature type="region of interest" description="Disordered" evidence="1">
    <location>
        <begin position="500"/>
        <end position="729"/>
    </location>
</feature>
<dbReference type="EC" id="2.7.11.1" evidence="3"/>
<feature type="compositionally biased region" description="Basic and acidic residues" evidence="1">
    <location>
        <begin position="227"/>
        <end position="245"/>
    </location>
</feature>
<dbReference type="EMBL" id="KZ452039">
    <property type="protein sequence ID" value="PKA49308.1"/>
    <property type="molecule type" value="Genomic_DNA"/>
</dbReference>
<evidence type="ECO:0000259" key="2">
    <source>
        <dbReference type="PROSITE" id="PS50812"/>
    </source>
</evidence>
<feature type="compositionally biased region" description="Polar residues" evidence="1">
    <location>
        <begin position="943"/>
        <end position="952"/>
    </location>
</feature>
<feature type="compositionally biased region" description="Basic and acidic residues" evidence="1">
    <location>
        <begin position="621"/>
        <end position="631"/>
    </location>
</feature>
<evidence type="ECO:0000313" key="4">
    <source>
        <dbReference type="Proteomes" id="UP000236161"/>
    </source>
</evidence>
<accession>A0A2I0A192</accession>
<gene>
    <name evidence="3" type="primary">ATM</name>
    <name evidence="3" type="ORF">AXF42_Ash014210</name>
</gene>
<dbReference type="PANTHER" id="PTHR42851">
    <property type="entry name" value="ALDOLASE-RELATED"/>
    <property type="match status" value="1"/>
</dbReference>
<feature type="domain" description="PWWP" evidence="2">
    <location>
        <begin position="35"/>
        <end position="98"/>
    </location>
</feature>
<dbReference type="InterPro" id="IPR000313">
    <property type="entry name" value="PWWP_dom"/>
</dbReference>
<proteinExistence type="predicted"/>
<dbReference type="CDD" id="cd05162">
    <property type="entry name" value="PWWP"/>
    <property type="match status" value="1"/>
</dbReference>
<protein>
    <submittedName>
        <fullName evidence="3">Serine/threonine-protein kinase ATM</fullName>
        <ecNumber evidence="3">2.7.11.1</ecNumber>
    </submittedName>
</protein>
<dbReference type="SMART" id="SM00293">
    <property type="entry name" value="PWWP"/>
    <property type="match status" value="1"/>
</dbReference>
<feature type="compositionally biased region" description="Basic residues" evidence="1">
    <location>
        <begin position="632"/>
        <end position="641"/>
    </location>
</feature>
<dbReference type="PANTHER" id="PTHR42851:SF12">
    <property type="entry name" value="PWWP DOMAIN PROTEIN"/>
    <property type="match status" value="1"/>
</dbReference>
<organism evidence="3 4">
    <name type="scientific">Apostasia shenzhenica</name>
    <dbReference type="NCBI Taxonomy" id="1088818"/>
    <lineage>
        <taxon>Eukaryota</taxon>
        <taxon>Viridiplantae</taxon>
        <taxon>Streptophyta</taxon>
        <taxon>Embryophyta</taxon>
        <taxon>Tracheophyta</taxon>
        <taxon>Spermatophyta</taxon>
        <taxon>Magnoliopsida</taxon>
        <taxon>Liliopsida</taxon>
        <taxon>Asparagales</taxon>
        <taxon>Orchidaceae</taxon>
        <taxon>Apostasioideae</taxon>
        <taxon>Apostasia</taxon>
    </lineage>
</organism>
<dbReference type="PROSITE" id="PS50812">
    <property type="entry name" value="PWWP"/>
    <property type="match status" value="1"/>
</dbReference>
<evidence type="ECO:0000313" key="3">
    <source>
        <dbReference type="EMBL" id="PKA49308.1"/>
    </source>
</evidence>
<dbReference type="Pfam" id="PF00855">
    <property type="entry name" value="PWWP"/>
    <property type="match status" value="1"/>
</dbReference>
<name>A0A2I0A192_9ASPA</name>
<sequence length="991" mass="110136">METLESPDSSPTEIVDLEVSPPQETLAPADGAFAVGDFVWAKTKGQPWWPALVSDSSGPGGDSQKVPRNRHSVLVAFFGDDEAVVWCEPKQLKPFFRVFEEMAGQSRSKGFLGALGNAMGEVEMCLQMEMSCHCVPVDSRRSSLRRISGGKLPISSYSPGDFLRLVQAAAMDVRVVNLLDAVRLRNWAIAFEKGFLQGESWVFNRRHGIEDLVDKIDLDAPDPELVNGKEEEQAPAENHHEERKRGDMAKLIAETDLDAVEIDDEEGEEEKGMGSSMPNKKRNFDLVKVKEEAGSVLGRRERKKSKYLSPPYTNLGEESKGFGSLQKGLEEKILKRAARLSHSAHVGSSAILRCSSEEDESQSSWLKIGQTAVHDIFSEFVSIAENPVHLKWIRGAKIVRWFFAMYRSSIFSGGAEFEDYKKMVKEYIAENVEGTDQEEKLDSKSAMYVKQNDDPSEKKKPGKKKMPAGETIQRASVDSDIFVAKPLEDGERKQKALIESVHSDIPMEVASNEGTKKQTPRKKKKMSKDETSSNAPVCLDKIHASDEIKLGQTKKRRRNASKIKEAKDMNLETPSEIRERFSKVVVDPESIDTPEPKSFESSKIEMKDDINGKSLQNSGDRSARNPKEAKLGKSKKRRKNASKIEAAKDLNLRTPSEIKERFSKVAVDAESTNTPEPKSFDSTKIEMKNDINGKSLQNSADRSAGNHKEAKLWQSKKRRKNASKIEEAKDLNLQTPSEIRKRFSKVIVDAESTNTPEPKSFDSMKIEIKDDIHGKSLQNSGDRSARDPKEAKLRCKKKNGDGLQMAKSGRKRNKMVGASCGGQTALQLDFHSGIALPSMEDLITTYSKYGALVESKIELFKESNSARVVFARIADAENALNDKAGPYGSIATYRLHNLPSNELLSNSQLKQDSKTSTPKPPLPFIRRSLETMISTLCWPPSSSLMVSNSGPPSSDELKPEARDNLVGEMQGLLQKVDKMLNGGEKSSNSFT</sequence>
<feature type="compositionally biased region" description="Basic and acidic residues" evidence="1">
    <location>
        <begin position="540"/>
        <end position="549"/>
    </location>
</feature>
<feature type="compositionally biased region" description="Basic and acidic residues" evidence="1">
    <location>
        <begin position="645"/>
        <end position="663"/>
    </location>
</feature>